<dbReference type="EMBL" id="AZIL01002892">
    <property type="protein sequence ID" value="EWM20667.1"/>
    <property type="molecule type" value="Genomic_DNA"/>
</dbReference>
<feature type="region of interest" description="Disordered" evidence="1">
    <location>
        <begin position="51"/>
        <end position="85"/>
    </location>
</feature>
<reference evidence="3 4" key="1">
    <citation type="journal article" date="2014" name="Mol. Plant">
        <title>Chromosome Scale Genome Assembly and Transcriptome Profiling of Nannochloropsis gaditana in Nitrogen Depletion.</title>
        <authorList>
            <person name="Corteggiani Carpinelli E."/>
            <person name="Telatin A."/>
            <person name="Vitulo N."/>
            <person name="Forcato C."/>
            <person name="D'Angelo M."/>
            <person name="Schiavon R."/>
            <person name="Vezzi A."/>
            <person name="Giacometti G.M."/>
            <person name="Morosinotto T."/>
            <person name="Valle G."/>
        </authorList>
    </citation>
    <scope>NUCLEOTIDE SEQUENCE [LARGE SCALE GENOMIC DNA]</scope>
    <source>
        <strain evidence="3 4">B-31</strain>
    </source>
</reference>
<evidence type="ECO:0000313" key="4">
    <source>
        <dbReference type="Proteomes" id="UP000019335"/>
    </source>
</evidence>
<organism evidence="3 4">
    <name type="scientific">Nannochloropsis gaditana</name>
    <dbReference type="NCBI Taxonomy" id="72520"/>
    <lineage>
        <taxon>Eukaryota</taxon>
        <taxon>Sar</taxon>
        <taxon>Stramenopiles</taxon>
        <taxon>Ochrophyta</taxon>
        <taxon>Eustigmatophyceae</taxon>
        <taxon>Eustigmatales</taxon>
        <taxon>Monodopsidaceae</taxon>
        <taxon>Nannochloropsis</taxon>
    </lineage>
</organism>
<keyword evidence="2" id="KW-0732">Signal</keyword>
<comment type="caution">
    <text evidence="3">The sequence shown here is derived from an EMBL/GenBank/DDBJ whole genome shotgun (WGS) entry which is preliminary data.</text>
</comment>
<dbReference type="AlphaFoldDB" id="W7T1P6"/>
<evidence type="ECO:0000256" key="2">
    <source>
        <dbReference type="SAM" id="SignalP"/>
    </source>
</evidence>
<accession>W7T1P6</accession>
<feature type="signal peptide" evidence="2">
    <location>
        <begin position="1"/>
        <end position="30"/>
    </location>
</feature>
<gene>
    <name evidence="3" type="ORF">Naga_100172g2</name>
</gene>
<evidence type="ECO:0000256" key="1">
    <source>
        <dbReference type="SAM" id="MobiDB-lite"/>
    </source>
</evidence>
<sequence length="113" mass="12232">MYTRKFHRSLFSRALVDFLILPACRPVASGEQSIQNGGRCLPTGRSQCGLRQASEQATKGGDGEGSGGNCKGSRADHRCPPTGQVRSIRRNRMIGPSTFLIPTLSQASERRNA</sequence>
<dbReference type="Proteomes" id="UP000019335">
    <property type="component" value="Unassembled WGS sequence"/>
</dbReference>
<evidence type="ECO:0000313" key="3">
    <source>
        <dbReference type="EMBL" id="EWM20667.1"/>
    </source>
</evidence>
<keyword evidence="4" id="KW-1185">Reference proteome</keyword>
<proteinExistence type="predicted"/>
<evidence type="ECO:0008006" key="5">
    <source>
        <dbReference type="Google" id="ProtNLM"/>
    </source>
</evidence>
<feature type="chain" id="PRO_5004900467" description="Secreted protein" evidence="2">
    <location>
        <begin position="31"/>
        <end position="113"/>
    </location>
</feature>
<protein>
    <recommendedName>
        <fullName evidence="5">Secreted protein</fullName>
    </recommendedName>
</protein>
<name>W7T1P6_9STRA</name>